<feature type="compositionally biased region" description="Low complexity" evidence="1">
    <location>
        <begin position="354"/>
        <end position="363"/>
    </location>
</feature>
<feature type="region of interest" description="Disordered" evidence="1">
    <location>
        <begin position="448"/>
        <end position="486"/>
    </location>
</feature>
<feature type="compositionally biased region" description="Low complexity" evidence="1">
    <location>
        <begin position="139"/>
        <end position="155"/>
    </location>
</feature>
<comment type="caution">
    <text evidence="2">The sequence shown here is derived from an EMBL/GenBank/DDBJ whole genome shotgun (WGS) entry which is preliminary data.</text>
</comment>
<feature type="compositionally biased region" description="Low complexity" evidence="1">
    <location>
        <begin position="815"/>
        <end position="825"/>
    </location>
</feature>
<feature type="region of interest" description="Disordered" evidence="1">
    <location>
        <begin position="1"/>
        <end position="68"/>
    </location>
</feature>
<feature type="compositionally biased region" description="Low complexity" evidence="1">
    <location>
        <begin position="279"/>
        <end position="302"/>
    </location>
</feature>
<feature type="region of interest" description="Disordered" evidence="1">
    <location>
        <begin position="182"/>
        <end position="363"/>
    </location>
</feature>
<keyword evidence="3" id="KW-1185">Reference proteome</keyword>
<feature type="compositionally biased region" description="Polar residues" evidence="1">
    <location>
        <begin position="103"/>
        <end position="112"/>
    </location>
</feature>
<feature type="region of interest" description="Disordered" evidence="1">
    <location>
        <begin position="82"/>
        <end position="169"/>
    </location>
</feature>
<feature type="region of interest" description="Disordered" evidence="1">
    <location>
        <begin position="381"/>
        <end position="425"/>
    </location>
</feature>
<proteinExistence type="predicted"/>
<dbReference type="Proteomes" id="UP001430356">
    <property type="component" value="Unassembled WGS sequence"/>
</dbReference>
<sequence>MERYEDSFETATTASDSVGDESARVHSSSSPASTAASSSASAKLLARDDADVPAVSPPPTRQTVLPIPAAPARVLVPVPMPVPALVSAPSSPWRSRQSGDDAASTSLSQPPGTDQHPRSVAAEREGPEASRTVGSTRQSASSSSSSGDASSAAHSGDGGSGHHRRPQGMNFEALAGFVAFGGSGSVGTAGVASQRPSTTAGGTAVSANSFPLGRPPTGRREMESERPSARAAATAAAGESPPQHRSSSESKAVSAAPSSAFSTLSQHLREAPQPPRLATPPLASAAAASSAPSLSVSALPAARQVVEVPPHPRTSPPHPPPPTAAVAPAPPAAAPPPLPALPAPAWAPPPPPTTVVSAPAATDAAAAATRHDWMISDTSYRASSAGATAHQHVPPLPPPPDHQQQQQQQWRSGVEQPRTSELREASEAVERLVRAFAVLRGVGGLRHGAHGDDATTTRAPTSAHRAGAESTVQVRQTTRPRGPRGIVAEAPLPAATQDPRAHLSRPGGHERLAEGLVLDCVLGLLHEHARSTATAAAASSPATAAEDGQSEAAAAAVTWQAARPHYAVVRAEDFIYGAGTTGGRPRGSHAAAAPQHIYSNPSSGVAGALGGAPLFDPRDRQSATDLYNAVREALAKYVLRRVAGSPDTTSQSSTSPPPPAPLSAHRTASRAAAITAVFAWSLLLDVASVCEEVARVAYGAVPDSASAVYPVLVQFRGDAACEDVVKAAMHCLPFEALSSSSGGGDAVPSGDGGGCLFSMACWVTQRQLWTLADAVLDTVREDMTRRARARQYDTLAAAAADTAVDPRLLVPPNTPLLTLRPLPGRRSGDTAPVRAGAPDASTTAASYARVVRGGGSGGPAHVDGEAAGGRHFAVPDAALHKVAHAVSALSTDLLSSAGTGKDVALSALVAEDYLDTATAVAETLSELLQDESIKAAVQRRAGDRLRTAKMARTASVTATRQRKEQAIIDRAEREAEEVVQHILQEMRAQGVA</sequence>
<organism evidence="2 3">
    <name type="scientific">Novymonas esmeraldas</name>
    <dbReference type="NCBI Taxonomy" id="1808958"/>
    <lineage>
        <taxon>Eukaryota</taxon>
        <taxon>Discoba</taxon>
        <taxon>Euglenozoa</taxon>
        <taxon>Kinetoplastea</taxon>
        <taxon>Metakinetoplastina</taxon>
        <taxon>Trypanosomatida</taxon>
        <taxon>Trypanosomatidae</taxon>
        <taxon>Novymonas</taxon>
    </lineage>
</organism>
<name>A0AAW0EWY7_9TRYP</name>
<feature type="region of interest" description="Disordered" evidence="1">
    <location>
        <begin position="645"/>
        <end position="666"/>
    </location>
</feature>
<accession>A0AAW0EWY7</accession>
<feature type="compositionally biased region" description="Pro residues" evidence="1">
    <location>
        <begin position="309"/>
        <end position="353"/>
    </location>
</feature>
<dbReference type="EMBL" id="JAECZO010000114">
    <property type="protein sequence ID" value="KAK7197651.1"/>
    <property type="molecule type" value="Genomic_DNA"/>
</dbReference>
<feature type="compositionally biased region" description="Polar residues" evidence="1">
    <location>
        <begin position="470"/>
        <end position="479"/>
    </location>
</feature>
<reference evidence="2 3" key="1">
    <citation type="journal article" date="2021" name="MBio">
        <title>A New Model Trypanosomatid, Novymonas esmeraldas: Genomic Perception of Its 'Candidatus Pandoraea novymonadis' Endosymbiont.</title>
        <authorList>
            <person name="Zakharova A."/>
            <person name="Saura A."/>
            <person name="Butenko A."/>
            <person name="Podesvova L."/>
            <person name="Warmusova S."/>
            <person name="Kostygov A.Y."/>
            <person name="Nenarokova A."/>
            <person name="Lukes J."/>
            <person name="Opperdoes F.R."/>
            <person name="Yurchenko V."/>
        </authorList>
    </citation>
    <scope>NUCLEOTIDE SEQUENCE [LARGE SCALE GENOMIC DNA]</scope>
    <source>
        <strain evidence="2 3">E262AT.01</strain>
    </source>
</reference>
<feature type="compositionally biased region" description="Basic and acidic residues" evidence="1">
    <location>
        <begin position="218"/>
        <end position="228"/>
    </location>
</feature>
<feature type="compositionally biased region" description="Low complexity" evidence="1">
    <location>
        <begin position="645"/>
        <end position="654"/>
    </location>
</feature>
<feature type="region of interest" description="Disordered" evidence="1">
    <location>
        <begin position="815"/>
        <end position="839"/>
    </location>
</feature>
<feature type="compositionally biased region" description="Low complexity" evidence="1">
    <location>
        <begin position="25"/>
        <end position="42"/>
    </location>
</feature>
<protein>
    <submittedName>
        <fullName evidence="2">Uncharacterized protein</fullName>
    </submittedName>
</protein>
<feature type="compositionally biased region" description="Polar residues" evidence="1">
    <location>
        <begin position="194"/>
        <end position="209"/>
    </location>
</feature>
<feature type="compositionally biased region" description="Low complexity" evidence="1">
    <location>
        <begin position="229"/>
        <end position="241"/>
    </location>
</feature>
<evidence type="ECO:0000313" key="2">
    <source>
        <dbReference type="EMBL" id="KAK7197651.1"/>
    </source>
</evidence>
<feature type="compositionally biased region" description="Polar residues" evidence="1">
    <location>
        <begin position="243"/>
        <end position="266"/>
    </location>
</feature>
<dbReference type="AlphaFoldDB" id="A0AAW0EWY7"/>
<evidence type="ECO:0000256" key="1">
    <source>
        <dbReference type="SAM" id="MobiDB-lite"/>
    </source>
</evidence>
<evidence type="ECO:0000313" key="3">
    <source>
        <dbReference type="Proteomes" id="UP001430356"/>
    </source>
</evidence>
<feature type="compositionally biased region" description="Low complexity" evidence="1">
    <location>
        <begin position="82"/>
        <end position="92"/>
    </location>
</feature>
<gene>
    <name evidence="2" type="ORF">NESM_000716600</name>
</gene>
<feature type="compositionally biased region" description="Basic and acidic residues" evidence="1">
    <location>
        <begin position="115"/>
        <end position="128"/>
    </location>
</feature>